<feature type="region of interest" description="Disordered" evidence="1">
    <location>
        <begin position="341"/>
        <end position="361"/>
    </location>
</feature>
<feature type="region of interest" description="Disordered" evidence="1">
    <location>
        <begin position="170"/>
        <end position="270"/>
    </location>
</feature>
<feature type="region of interest" description="Disordered" evidence="1">
    <location>
        <begin position="289"/>
        <end position="328"/>
    </location>
</feature>
<feature type="compositionally biased region" description="Low complexity" evidence="1">
    <location>
        <begin position="171"/>
        <end position="187"/>
    </location>
</feature>
<feature type="region of interest" description="Disordered" evidence="1">
    <location>
        <begin position="379"/>
        <end position="416"/>
    </location>
</feature>
<dbReference type="AlphaFoldDB" id="A0A0D6ESR5"/>
<feature type="compositionally biased region" description="Pro residues" evidence="1">
    <location>
        <begin position="224"/>
        <end position="233"/>
    </location>
</feature>
<dbReference type="Proteomes" id="UP000243876">
    <property type="component" value="Unassembled WGS sequence"/>
</dbReference>
<evidence type="ECO:0000313" key="3">
    <source>
        <dbReference type="Proteomes" id="UP000243876"/>
    </source>
</evidence>
<dbReference type="EMBL" id="CENE01000052">
    <property type="protein sequence ID" value="CEQ43137.1"/>
    <property type="molecule type" value="Genomic_DNA"/>
</dbReference>
<name>A0A0D6ESR5_SPOSA</name>
<reference evidence="3" key="1">
    <citation type="submission" date="2015-02" db="EMBL/GenBank/DDBJ databases">
        <authorList>
            <person name="Gon?alves P."/>
        </authorList>
    </citation>
    <scope>NUCLEOTIDE SEQUENCE [LARGE SCALE GENOMIC DNA]</scope>
</reference>
<feature type="region of interest" description="Disordered" evidence="1">
    <location>
        <begin position="1"/>
        <end position="152"/>
    </location>
</feature>
<accession>A0A0D6ESR5</accession>
<feature type="compositionally biased region" description="Basic residues" evidence="1">
    <location>
        <begin position="235"/>
        <end position="247"/>
    </location>
</feature>
<evidence type="ECO:0000313" key="2">
    <source>
        <dbReference type="EMBL" id="CEQ43137.1"/>
    </source>
</evidence>
<protein>
    <submittedName>
        <fullName evidence="2">SPOSA6832_05036-mRNA-1:cds</fullName>
    </submittedName>
</protein>
<feature type="compositionally biased region" description="Low complexity" evidence="1">
    <location>
        <begin position="89"/>
        <end position="99"/>
    </location>
</feature>
<evidence type="ECO:0000256" key="1">
    <source>
        <dbReference type="SAM" id="MobiDB-lite"/>
    </source>
</evidence>
<keyword evidence="3" id="KW-1185">Reference proteome</keyword>
<feature type="compositionally biased region" description="Low complexity" evidence="1">
    <location>
        <begin position="382"/>
        <end position="391"/>
    </location>
</feature>
<feature type="compositionally biased region" description="Pro residues" evidence="1">
    <location>
        <begin position="34"/>
        <end position="51"/>
    </location>
</feature>
<proteinExistence type="predicted"/>
<feature type="compositionally biased region" description="Low complexity" evidence="1">
    <location>
        <begin position="398"/>
        <end position="407"/>
    </location>
</feature>
<gene>
    <name evidence="2" type="primary">SPOSA6832_05036</name>
</gene>
<organism evidence="2 3">
    <name type="scientific">Sporidiobolus salmonicolor</name>
    <name type="common">Yeast-like fungus</name>
    <name type="synonym">Sporobolomyces salmonicolor</name>
    <dbReference type="NCBI Taxonomy" id="5005"/>
    <lineage>
        <taxon>Eukaryota</taxon>
        <taxon>Fungi</taxon>
        <taxon>Dikarya</taxon>
        <taxon>Basidiomycota</taxon>
        <taxon>Pucciniomycotina</taxon>
        <taxon>Microbotryomycetes</taxon>
        <taxon>Sporidiobolales</taxon>
        <taxon>Sporidiobolaceae</taxon>
        <taxon>Sporobolomyces</taxon>
    </lineage>
</organism>
<feature type="compositionally biased region" description="Pro residues" evidence="1">
    <location>
        <begin position="137"/>
        <end position="146"/>
    </location>
</feature>
<feature type="compositionally biased region" description="Pro residues" evidence="1">
    <location>
        <begin position="307"/>
        <end position="321"/>
    </location>
</feature>
<feature type="compositionally biased region" description="Low complexity" evidence="1">
    <location>
        <begin position="125"/>
        <end position="136"/>
    </location>
</feature>
<sequence length="416" mass="42494">MRNPIRSPSHVVTTSKTSNEERKILNRLLALIPHPRPSRQPAPGRPLPPSTPREIGPALSPAPDRSTTPSVPANVLALLQATSQAGPSAAAKEQSAQEAAEQEIERVLREAQGGGGPSSTAFARPSQPASTAYAPPASTPGAPPAPAASSGLSLDPAQLAVLQQIAGYQGGSAAAPAQLAQPAAPYGPGQGHDYGQSHGGHRHYGVDASGPGDGGGRGGHTPRPALPTPPPALPARRRARRGVRAARRAREATPDPDPSDGPLSQRRNDRSSRARFLLLFTRLSLAASASAPTPPAYPTPVGGQQQQPPPSTAGAPPPFNPSPSTRASPAAWSAFVDVLPRVRTRTSPPGGRGPAPTPTTMEESRWLCVPSGRRRVRWAVQSASPAPRRPGAAGGGRHAAVSGMMGTMAGGAGGEG</sequence>